<dbReference type="Proteomes" id="UP001642409">
    <property type="component" value="Unassembled WGS sequence"/>
</dbReference>
<reference evidence="2 3" key="2">
    <citation type="submission" date="2024-07" db="EMBL/GenBank/DDBJ databases">
        <authorList>
            <person name="Akdeniz Z."/>
        </authorList>
    </citation>
    <scope>NUCLEOTIDE SEQUENCE [LARGE SCALE GENOMIC DNA]</scope>
</reference>
<protein>
    <submittedName>
        <fullName evidence="1">Uncharacterized protein</fullName>
    </submittedName>
</protein>
<name>A0AA86V371_9EUKA</name>
<sequence length="311" mass="35490">MNIIAQCPLTIQTSILSSNPVKIGFSLISIDGSSQQFLLGRSESKLSLFTVPSVSASLLQINNSTSVPPQTPLKLVSQNVTNEQHYQPGPQILKTQTLTTKKNDVLSFKIGDKSVYCQQKVHMQFNEAVYQMLEIEAENDNYILVLTCDKYKNGYYGQKKEFEVAQIYLCQMQEMQKQSFFNDSCEEIKMSKMCKEIETVHKPESYIIEVEETAKSQCQKFEEMSKSKLDIFEKIQAENELEINELQKSNAAQQKSKTVIEDIDDIKIDAKEIKDKETKLQILFDLFVKKANEQSSPELLNSIAQMYSVVK</sequence>
<dbReference type="EMBL" id="CATOUU010001186">
    <property type="protein sequence ID" value="CAI9978759.1"/>
    <property type="molecule type" value="Genomic_DNA"/>
</dbReference>
<comment type="caution">
    <text evidence="1">The sequence shown here is derived from an EMBL/GenBank/DDBJ whole genome shotgun (WGS) entry which is preliminary data.</text>
</comment>
<evidence type="ECO:0000313" key="2">
    <source>
        <dbReference type="EMBL" id="CAL5984579.1"/>
    </source>
</evidence>
<accession>A0AA86V371</accession>
<proteinExistence type="predicted"/>
<evidence type="ECO:0000313" key="3">
    <source>
        <dbReference type="Proteomes" id="UP001642409"/>
    </source>
</evidence>
<organism evidence="1">
    <name type="scientific">Hexamita inflata</name>
    <dbReference type="NCBI Taxonomy" id="28002"/>
    <lineage>
        <taxon>Eukaryota</taxon>
        <taxon>Metamonada</taxon>
        <taxon>Diplomonadida</taxon>
        <taxon>Hexamitidae</taxon>
        <taxon>Hexamitinae</taxon>
        <taxon>Hexamita</taxon>
    </lineage>
</organism>
<keyword evidence="3" id="KW-1185">Reference proteome</keyword>
<reference evidence="1" key="1">
    <citation type="submission" date="2023-06" db="EMBL/GenBank/DDBJ databases">
        <authorList>
            <person name="Kurt Z."/>
        </authorList>
    </citation>
    <scope>NUCLEOTIDE SEQUENCE</scope>
</reference>
<evidence type="ECO:0000313" key="1">
    <source>
        <dbReference type="EMBL" id="CAI9978759.1"/>
    </source>
</evidence>
<dbReference type="EMBL" id="CAXDID020000017">
    <property type="protein sequence ID" value="CAL5984579.1"/>
    <property type="molecule type" value="Genomic_DNA"/>
</dbReference>
<gene>
    <name evidence="1" type="ORF">HINF_LOCUS66404</name>
    <name evidence="2" type="ORF">HINF_LOCUS8170</name>
</gene>
<dbReference type="AlphaFoldDB" id="A0AA86V371"/>